<dbReference type="Pfam" id="PF00908">
    <property type="entry name" value="dTDP_sugar_isom"/>
    <property type="match status" value="1"/>
</dbReference>
<feature type="site" description="Participates in a stacking interaction with the thymidine ring of dTDP-4-oxo-6-deoxyglucose" evidence="6">
    <location>
        <position position="138"/>
    </location>
</feature>
<dbReference type="GO" id="GO:0019305">
    <property type="term" value="P:dTDP-rhamnose biosynthetic process"/>
    <property type="evidence" value="ECO:0007669"/>
    <property type="project" value="UniProtKB-UniRule"/>
</dbReference>
<dbReference type="RefSeq" id="WP_114685873.1">
    <property type="nucleotide sequence ID" value="NZ_QQNB01000001.1"/>
</dbReference>
<dbReference type="PANTHER" id="PTHR21047">
    <property type="entry name" value="DTDP-6-DEOXY-D-GLUCOSE-3,5 EPIMERASE"/>
    <property type="match status" value="1"/>
</dbReference>
<dbReference type="UniPathway" id="UPA00124"/>
<protein>
    <recommendedName>
        <fullName evidence="4 7">dTDP-4-dehydrorhamnose 3,5-epimerase</fullName>
        <ecNumber evidence="3 7">5.1.3.13</ecNumber>
    </recommendedName>
    <alternativeName>
        <fullName evidence="7">Thymidine diphospho-4-keto-rhamnose 3,5-epimerase</fullName>
    </alternativeName>
</protein>
<dbReference type="EC" id="5.1.3.13" evidence="3 7"/>
<dbReference type="EMBL" id="QQNB01000001">
    <property type="protein sequence ID" value="RDE06291.1"/>
    <property type="molecule type" value="Genomic_DNA"/>
</dbReference>
<accession>A0A369W2J6</accession>
<evidence type="ECO:0000256" key="5">
    <source>
        <dbReference type="PIRSR" id="PIRSR600888-1"/>
    </source>
</evidence>
<dbReference type="GO" id="GO:0008830">
    <property type="term" value="F:dTDP-4-dehydrorhamnose 3,5-epimerase activity"/>
    <property type="evidence" value="ECO:0007669"/>
    <property type="project" value="UniProtKB-UniRule"/>
</dbReference>
<gene>
    <name evidence="8" type="primary">rfbC</name>
    <name evidence="8" type="ORF">DVW87_00730</name>
</gene>
<dbReference type="OrthoDB" id="9800680at2"/>
<comment type="catalytic activity">
    <reaction evidence="1 7">
        <text>dTDP-4-dehydro-6-deoxy-alpha-D-glucose = dTDP-4-dehydro-beta-L-rhamnose</text>
        <dbReference type="Rhea" id="RHEA:16969"/>
        <dbReference type="ChEBI" id="CHEBI:57649"/>
        <dbReference type="ChEBI" id="CHEBI:62830"/>
        <dbReference type="EC" id="5.1.3.13"/>
    </reaction>
</comment>
<sequence length="191" mass="21543">MEFEQTRLTDAFVIRPVERRDERGFFARTMCLDEMAGAGIDVRFVQQNMSVSNRLGTIRGMHFQQAPFQEAKLIRCLRGAIVDIIVDLRPDSPSYMQWQAFVLDDDNRQGLFVPPGFAHGFQTLTDDVEVTYLVSAPYSPAHEAGLRFDDPALEIDWPLPPSAVSDKDRAWPLLSERLDPPLAAVAILDAH</sequence>
<feature type="active site" description="Proton donor" evidence="5">
    <location>
        <position position="132"/>
    </location>
</feature>
<comment type="pathway">
    <text evidence="7">Carbohydrate biosynthesis; dTDP-L-rhamnose biosynthesis.</text>
</comment>
<proteinExistence type="inferred from homology"/>
<dbReference type="NCBIfam" id="TIGR01221">
    <property type="entry name" value="rmlC"/>
    <property type="match status" value="1"/>
</dbReference>
<keyword evidence="7 8" id="KW-0413">Isomerase</keyword>
<evidence type="ECO:0000256" key="3">
    <source>
        <dbReference type="ARBA" id="ARBA00012098"/>
    </source>
</evidence>
<comment type="subunit">
    <text evidence="7">Homodimer.</text>
</comment>
<dbReference type="PANTHER" id="PTHR21047:SF2">
    <property type="entry name" value="THYMIDINE DIPHOSPHO-4-KETO-RHAMNOSE 3,5-EPIMERASE"/>
    <property type="match status" value="1"/>
</dbReference>
<dbReference type="Proteomes" id="UP000253918">
    <property type="component" value="Unassembled WGS sequence"/>
</dbReference>
<organism evidence="8 9">
    <name type="scientific">Sphingomonas aracearum</name>
    <dbReference type="NCBI Taxonomy" id="2283317"/>
    <lineage>
        <taxon>Bacteria</taxon>
        <taxon>Pseudomonadati</taxon>
        <taxon>Pseudomonadota</taxon>
        <taxon>Alphaproteobacteria</taxon>
        <taxon>Sphingomonadales</taxon>
        <taxon>Sphingomonadaceae</taxon>
        <taxon>Sphingomonas</taxon>
    </lineage>
</organism>
<dbReference type="CDD" id="cd00438">
    <property type="entry name" value="cupin_RmlC"/>
    <property type="match status" value="1"/>
</dbReference>
<evidence type="ECO:0000313" key="8">
    <source>
        <dbReference type="EMBL" id="RDE06291.1"/>
    </source>
</evidence>
<keyword evidence="9" id="KW-1185">Reference proteome</keyword>
<evidence type="ECO:0000256" key="4">
    <source>
        <dbReference type="ARBA" id="ARBA00019595"/>
    </source>
</evidence>
<dbReference type="Gene3D" id="2.60.120.10">
    <property type="entry name" value="Jelly Rolls"/>
    <property type="match status" value="1"/>
</dbReference>
<evidence type="ECO:0000256" key="2">
    <source>
        <dbReference type="ARBA" id="ARBA00001997"/>
    </source>
</evidence>
<dbReference type="InterPro" id="IPR011051">
    <property type="entry name" value="RmlC_Cupin_sf"/>
</dbReference>
<evidence type="ECO:0000256" key="1">
    <source>
        <dbReference type="ARBA" id="ARBA00001298"/>
    </source>
</evidence>
<dbReference type="GO" id="GO:0000271">
    <property type="term" value="P:polysaccharide biosynthetic process"/>
    <property type="evidence" value="ECO:0007669"/>
    <property type="project" value="TreeGrafter"/>
</dbReference>
<evidence type="ECO:0000313" key="9">
    <source>
        <dbReference type="Proteomes" id="UP000253918"/>
    </source>
</evidence>
<reference evidence="8 9" key="1">
    <citation type="submission" date="2018-07" db="EMBL/GenBank/DDBJ databases">
        <title>a novel species of Sphingomonas isolated from the rhizosphere soil of Araceae plant.</title>
        <authorList>
            <person name="Zhiyong W."/>
            <person name="Qinglan Z."/>
            <person name="Zhiwei F."/>
            <person name="Ding X."/>
            <person name="Gejiao W."/>
            <person name="Shixue Z."/>
        </authorList>
    </citation>
    <scope>NUCLEOTIDE SEQUENCE [LARGE SCALE GENOMIC DNA]</scope>
    <source>
        <strain evidence="8 9">WZY 27</strain>
    </source>
</reference>
<evidence type="ECO:0000256" key="6">
    <source>
        <dbReference type="PIRSR" id="PIRSR600888-3"/>
    </source>
</evidence>
<dbReference type="InterPro" id="IPR000888">
    <property type="entry name" value="RmlC-like"/>
</dbReference>
<comment type="similarity">
    <text evidence="7">Belongs to the dTDP-4-dehydrorhamnose 3,5-epimerase family.</text>
</comment>
<dbReference type="GO" id="GO:0005829">
    <property type="term" value="C:cytosol"/>
    <property type="evidence" value="ECO:0007669"/>
    <property type="project" value="TreeGrafter"/>
</dbReference>
<comment type="caution">
    <text evidence="8">The sequence shown here is derived from an EMBL/GenBank/DDBJ whole genome shotgun (WGS) entry which is preliminary data.</text>
</comment>
<evidence type="ECO:0000256" key="7">
    <source>
        <dbReference type="RuleBase" id="RU364069"/>
    </source>
</evidence>
<dbReference type="SUPFAM" id="SSF51182">
    <property type="entry name" value="RmlC-like cupins"/>
    <property type="match status" value="1"/>
</dbReference>
<comment type="function">
    <text evidence="2 7">Catalyzes the epimerization of the C3' and C5'positions of dTDP-6-deoxy-D-xylo-4-hexulose, forming dTDP-6-deoxy-L-lyxo-4-hexulose.</text>
</comment>
<dbReference type="AlphaFoldDB" id="A0A369W2J6"/>
<name>A0A369W2J6_9SPHN</name>
<dbReference type="InterPro" id="IPR014710">
    <property type="entry name" value="RmlC-like_jellyroll"/>
</dbReference>
<feature type="active site" description="Proton acceptor" evidence="5">
    <location>
        <position position="62"/>
    </location>
</feature>